<organism evidence="6 7">
    <name type="scientific">Sphingobacterium oryzagri</name>
    <dbReference type="NCBI Taxonomy" id="3025669"/>
    <lineage>
        <taxon>Bacteria</taxon>
        <taxon>Pseudomonadati</taxon>
        <taxon>Bacteroidota</taxon>
        <taxon>Sphingobacteriia</taxon>
        <taxon>Sphingobacteriales</taxon>
        <taxon>Sphingobacteriaceae</taxon>
        <taxon>Sphingobacterium</taxon>
    </lineage>
</organism>
<evidence type="ECO:0000256" key="2">
    <source>
        <dbReference type="ARBA" id="ARBA00022692"/>
    </source>
</evidence>
<evidence type="ECO:0000256" key="1">
    <source>
        <dbReference type="ARBA" id="ARBA00004141"/>
    </source>
</evidence>
<evidence type="ECO:0000256" key="5">
    <source>
        <dbReference type="SAM" id="Phobius"/>
    </source>
</evidence>
<dbReference type="SUPFAM" id="SSF81340">
    <property type="entry name" value="Clc chloride channel"/>
    <property type="match status" value="1"/>
</dbReference>
<feature type="transmembrane region" description="Helical" evidence="5">
    <location>
        <begin position="253"/>
        <end position="270"/>
    </location>
</feature>
<proteinExistence type="predicted"/>
<dbReference type="InterPro" id="IPR001807">
    <property type="entry name" value="ClC"/>
</dbReference>
<feature type="transmembrane region" description="Helical" evidence="5">
    <location>
        <begin position="212"/>
        <end position="233"/>
    </location>
</feature>
<accession>A0ABY7WNF1</accession>
<keyword evidence="2 5" id="KW-0812">Transmembrane</keyword>
<evidence type="ECO:0000256" key="3">
    <source>
        <dbReference type="ARBA" id="ARBA00022989"/>
    </source>
</evidence>
<name>A0ABY7WNF1_9SPHI</name>
<dbReference type="PANTHER" id="PTHR43427">
    <property type="entry name" value="CHLORIDE CHANNEL PROTEIN CLC-E"/>
    <property type="match status" value="1"/>
</dbReference>
<dbReference type="RefSeq" id="WP_274268936.1">
    <property type="nucleotide sequence ID" value="NZ_CP117880.1"/>
</dbReference>
<dbReference type="InterPro" id="IPR014743">
    <property type="entry name" value="Cl-channel_core"/>
</dbReference>
<evidence type="ECO:0000313" key="6">
    <source>
        <dbReference type="EMBL" id="WDF70227.1"/>
    </source>
</evidence>
<feature type="transmembrane region" description="Helical" evidence="5">
    <location>
        <begin position="179"/>
        <end position="200"/>
    </location>
</feature>
<evidence type="ECO:0000313" key="7">
    <source>
        <dbReference type="Proteomes" id="UP001221558"/>
    </source>
</evidence>
<dbReference type="Pfam" id="PF00654">
    <property type="entry name" value="Voltage_CLC"/>
    <property type="match status" value="1"/>
</dbReference>
<protein>
    <submittedName>
        <fullName evidence="6">Chloride channel protein</fullName>
    </submittedName>
</protein>
<dbReference type="Proteomes" id="UP001221558">
    <property type="component" value="Chromosome"/>
</dbReference>
<gene>
    <name evidence="6" type="ORF">PQ465_07570</name>
</gene>
<dbReference type="PANTHER" id="PTHR43427:SF12">
    <property type="entry name" value="CHLORIDE TRANSPORTER"/>
    <property type="match status" value="1"/>
</dbReference>
<feature type="transmembrane region" description="Helical" evidence="5">
    <location>
        <begin position="142"/>
        <end position="167"/>
    </location>
</feature>
<keyword evidence="4 5" id="KW-0472">Membrane</keyword>
<feature type="transmembrane region" description="Helical" evidence="5">
    <location>
        <begin position="46"/>
        <end position="65"/>
    </location>
</feature>
<keyword evidence="7" id="KW-1185">Reference proteome</keyword>
<sequence length="408" mass="44448">MAQTSHFHIYAWAKWLISILAISFLVGTTSAFFLQALHIVTDLRENHLWLLIFLPFAGVMVVWCYNRFGGRAQKGNNLLLEEYYHPTIGIPWPMTPLIIITTLITHLFGGSAGREGTAVQYGGSIADQCSRFFRWTKAERRVLLLCGIAAGFSSLFGTPLAGALFALEVVQIGKLRWRAALPVLCTALLSNTVCGVYGDLHTHYPALALLPALHFSFFSAIVIAGLAFGVAAQLFSRMGEWFAHLFSYVKQPLVRPLIGGTLIIIAVYALQSSKYIGLGIPTILLAFQEPLPSSDFLIKTVLTCITLSAGFKGGEVTPLFFIGATLGNALAPILPIPLSILAAMGFVSVFAGCTKTPLACTVMAMELFGWDYSFIFLAVCLISYVVSGKTGIYSAQRKKGSLTTMRWL</sequence>
<dbReference type="Gene3D" id="1.10.3080.10">
    <property type="entry name" value="Clc chloride channel"/>
    <property type="match status" value="1"/>
</dbReference>
<evidence type="ECO:0000256" key="4">
    <source>
        <dbReference type="ARBA" id="ARBA00023136"/>
    </source>
</evidence>
<feature type="transmembrane region" description="Helical" evidence="5">
    <location>
        <begin position="372"/>
        <end position="392"/>
    </location>
</feature>
<feature type="transmembrane region" description="Helical" evidence="5">
    <location>
        <begin position="12"/>
        <end position="34"/>
    </location>
</feature>
<feature type="transmembrane region" description="Helical" evidence="5">
    <location>
        <begin position="329"/>
        <end position="352"/>
    </location>
</feature>
<dbReference type="InterPro" id="IPR050368">
    <property type="entry name" value="ClC-type_chloride_channel"/>
</dbReference>
<comment type="subcellular location">
    <subcellularLocation>
        <location evidence="1">Membrane</location>
        <topology evidence="1">Multi-pass membrane protein</topology>
    </subcellularLocation>
</comment>
<dbReference type="EMBL" id="CP117880">
    <property type="protein sequence ID" value="WDF70227.1"/>
    <property type="molecule type" value="Genomic_DNA"/>
</dbReference>
<keyword evidence="3 5" id="KW-1133">Transmembrane helix</keyword>
<dbReference type="PRINTS" id="PR00762">
    <property type="entry name" value="CLCHANNEL"/>
</dbReference>
<reference evidence="6 7" key="1">
    <citation type="submission" date="2023-02" db="EMBL/GenBank/DDBJ databases">
        <title>Genome sequence of Sphingobacterium sp. KACC 22765.</title>
        <authorList>
            <person name="Kim S."/>
            <person name="Heo J."/>
            <person name="Kwon S.-W."/>
        </authorList>
    </citation>
    <scope>NUCLEOTIDE SEQUENCE [LARGE SCALE GENOMIC DNA]</scope>
    <source>
        <strain evidence="6 7">KACC 22765</strain>
    </source>
</reference>